<reference evidence="1 2" key="1">
    <citation type="submission" date="2005-09" db="EMBL/GenBank/DDBJ databases">
        <authorList>
            <person name="Mural R.J."/>
            <person name="Li P.W."/>
            <person name="Adams M.D."/>
            <person name="Amanatides P.G."/>
            <person name="Baden-Tillson H."/>
            <person name="Barnstead M."/>
            <person name="Chin S.H."/>
            <person name="Dew I."/>
            <person name="Evans C.A."/>
            <person name="Ferriera S."/>
            <person name="Flanigan M."/>
            <person name="Fosler C."/>
            <person name="Glodek A."/>
            <person name="Gu Z."/>
            <person name="Holt R.A."/>
            <person name="Jennings D."/>
            <person name="Kraft C.L."/>
            <person name="Lu F."/>
            <person name="Nguyen T."/>
            <person name="Nusskern D.R."/>
            <person name="Pfannkoch C.M."/>
            <person name="Sitter C."/>
            <person name="Sutton G.G."/>
            <person name="Venter J.C."/>
            <person name="Wang Z."/>
            <person name="Woodage T."/>
            <person name="Zheng X.H."/>
            <person name="Zhong F."/>
        </authorList>
    </citation>
    <scope>NUCLEOTIDE SEQUENCE [LARGE SCALE GENOMIC DNA]</scope>
    <source>
        <strain>BN</strain>
        <strain evidence="2">Sprague-Dawley</strain>
    </source>
</reference>
<organism evidence="1 2">
    <name type="scientific">Rattus norvegicus</name>
    <name type="common">Rat</name>
    <dbReference type="NCBI Taxonomy" id="10116"/>
    <lineage>
        <taxon>Eukaryota</taxon>
        <taxon>Metazoa</taxon>
        <taxon>Chordata</taxon>
        <taxon>Craniata</taxon>
        <taxon>Vertebrata</taxon>
        <taxon>Euteleostomi</taxon>
        <taxon>Mammalia</taxon>
        <taxon>Eutheria</taxon>
        <taxon>Euarchontoglires</taxon>
        <taxon>Glires</taxon>
        <taxon>Rodentia</taxon>
        <taxon>Myomorpha</taxon>
        <taxon>Muroidea</taxon>
        <taxon>Muridae</taxon>
        <taxon>Murinae</taxon>
        <taxon>Rattus</taxon>
    </lineage>
</organism>
<evidence type="ECO:0000313" key="1">
    <source>
        <dbReference type="EMBL" id="EDM16295.1"/>
    </source>
</evidence>
<dbReference type="Proteomes" id="UP000234681">
    <property type="component" value="Chromosome 7"/>
</dbReference>
<evidence type="ECO:0000313" key="2">
    <source>
        <dbReference type="Proteomes" id="UP000234681"/>
    </source>
</evidence>
<proteinExistence type="predicted"/>
<sequence>MPSDSGVLRGADKLLICC</sequence>
<accession>A6HRC7</accession>
<gene>
    <name evidence="1" type="ORF">rCG_60173</name>
</gene>
<protein>
    <submittedName>
        <fullName evidence="1">RCG60173</fullName>
    </submittedName>
</protein>
<name>A6HRC7_RAT</name>
<dbReference type="AlphaFoldDB" id="A6HRC7"/>
<feature type="non-terminal residue" evidence="1">
    <location>
        <position position="18"/>
    </location>
</feature>
<dbReference type="EMBL" id="CH473950">
    <property type="protein sequence ID" value="EDM16295.1"/>
    <property type="molecule type" value="Genomic_DNA"/>
</dbReference>